<organism evidence="1 2">
    <name type="scientific">Plakobranchus ocellatus</name>
    <dbReference type="NCBI Taxonomy" id="259542"/>
    <lineage>
        <taxon>Eukaryota</taxon>
        <taxon>Metazoa</taxon>
        <taxon>Spiralia</taxon>
        <taxon>Lophotrochozoa</taxon>
        <taxon>Mollusca</taxon>
        <taxon>Gastropoda</taxon>
        <taxon>Heterobranchia</taxon>
        <taxon>Euthyneura</taxon>
        <taxon>Panpulmonata</taxon>
        <taxon>Sacoglossa</taxon>
        <taxon>Placobranchoidea</taxon>
        <taxon>Plakobranchidae</taxon>
        <taxon>Plakobranchus</taxon>
    </lineage>
</organism>
<proteinExistence type="predicted"/>
<gene>
    <name evidence="1" type="ORF">PoB_006189100</name>
</gene>
<reference evidence="1 2" key="1">
    <citation type="journal article" date="2021" name="Elife">
        <title>Chloroplast acquisition without the gene transfer in kleptoplastic sea slugs, Plakobranchus ocellatus.</title>
        <authorList>
            <person name="Maeda T."/>
            <person name="Takahashi S."/>
            <person name="Yoshida T."/>
            <person name="Shimamura S."/>
            <person name="Takaki Y."/>
            <person name="Nagai Y."/>
            <person name="Toyoda A."/>
            <person name="Suzuki Y."/>
            <person name="Arimoto A."/>
            <person name="Ishii H."/>
            <person name="Satoh N."/>
            <person name="Nishiyama T."/>
            <person name="Hasebe M."/>
            <person name="Maruyama T."/>
            <person name="Minagawa J."/>
            <person name="Obokata J."/>
            <person name="Shigenobu S."/>
        </authorList>
    </citation>
    <scope>NUCLEOTIDE SEQUENCE [LARGE SCALE GENOMIC DNA]</scope>
</reference>
<evidence type="ECO:0000313" key="2">
    <source>
        <dbReference type="Proteomes" id="UP000735302"/>
    </source>
</evidence>
<keyword evidence="2" id="KW-1185">Reference proteome</keyword>
<dbReference type="Proteomes" id="UP000735302">
    <property type="component" value="Unassembled WGS sequence"/>
</dbReference>
<evidence type="ECO:0000313" key="1">
    <source>
        <dbReference type="EMBL" id="GFO35386.1"/>
    </source>
</evidence>
<sequence length="82" mass="8813">MKRCFKGSTGEVDPGASAGMCVCEISSLQDGASHLCINRREAESNSNVNKRPVYNKVISGFQARVPVMGLEPMKEGSQRIPG</sequence>
<comment type="caution">
    <text evidence="1">The sequence shown here is derived from an EMBL/GenBank/DDBJ whole genome shotgun (WGS) entry which is preliminary data.</text>
</comment>
<dbReference type="AlphaFoldDB" id="A0AAV4CUM4"/>
<name>A0AAV4CUM4_9GAST</name>
<accession>A0AAV4CUM4</accession>
<dbReference type="EMBL" id="BLXT01006999">
    <property type="protein sequence ID" value="GFO35386.1"/>
    <property type="molecule type" value="Genomic_DNA"/>
</dbReference>
<protein>
    <submittedName>
        <fullName evidence="1">Uncharacterized protein</fullName>
    </submittedName>
</protein>